<keyword evidence="2 6" id="KW-0472">Membrane</keyword>
<evidence type="ECO:0000256" key="4">
    <source>
        <dbReference type="ARBA" id="ARBA00023180"/>
    </source>
</evidence>
<evidence type="ECO:0000313" key="9">
    <source>
        <dbReference type="Proteomes" id="UP001217089"/>
    </source>
</evidence>
<protein>
    <recommendedName>
        <fullName evidence="7">Ig-like domain-containing protein</fullName>
    </recommendedName>
</protein>
<dbReference type="Pfam" id="PF07679">
    <property type="entry name" value="I-set"/>
    <property type="match status" value="1"/>
</dbReference>
<dbReference type="PROSITE" id="PS50835">
    <property type="entry name" value="IG_LIKE"/>
    <property type="match status" value="2"/>
</dbReference>
<proteinExistence type="predicted"/>
<dbReference type="InterPro" id="IPR036179">
    <property type="entry name" value="Ig-like_dom_sf"/>
</dbReference>
<reference evidence="8 9" key="1">
    <citation type="submission" date="2022-12" db="EMBL/GenBank/DDBJ databases">
        <title>Chromosome-level genome of Tegillarca granosa.</title>
        <authorList>
            <person name="Kim J."/>
        </authorList>
    </citation>
    <scope>NUCLEOTIDE SEQUENCE [LARGE SCALE GENOMIC DNA]</scope>
    <source>
        <strain evidence="8">Teg-2019</strain>
        <tissue evidence="8">Adductor muscle</tissue>
    </source>
</reference>
<keyword evidence="5" id="KW-0393">Immunoglobulin domain</keyword>
<gene>
    <name evidence="8" type="ORF">KUTeg_001770</name>
</gene>
<evidence type="ECO:0000259" key="7">
    <source>
        <dbReference type="PROSITE" id="PS50835"/>
    </source>
</evidence>
<dbReference type="InterPro" id="IPR003599">
    <property type="entry name" value="Ig_sub"/>
</dbReference>
<feature type="domain" description="Ig-like" evidence="7">
    <location>
        <begin position="35"/>
        <end position="114"/>
    </location>
</feature>
<evidence type="ECO:0000256" key="5">
    <source>
        <dbReference type="ARBA" id="ARBA00023319"/>
    </source>
</evidence>
<evidence type="ECO:0000256" key="2">
    <source>
        <dbReference type="ARBA" id="ARBA00023136"/>
    </source>
</evidence>
<keyword evidence="3" id="KW-1015">Disulfide bond</keyword>
<dbReference type="InterPro" id="IPR007110">
    <property type="entry name" value="Ig-like_dom"/>
</dbReference>
<feature type="domain" description="Ig-like" evidence="7">
    <location>
        <begin position="118"/>
        <end position="198"/>
    </location>
</feature>
<evidence type="ECO:0000256" key="1">
    <source>
        <dbReference type="ARBA" id="ARBA00004479"/>
    </source>
</evidence>
<accession>A0ABQ9FSF0</accession>
<dbReference type="SMART" id="SM00408">
    <property type="entry name" value="IGc2"/>
    <property type="match status" value="2"/>
</dbReference>
<dbReference type="Gene3D" id="2.60.40.10">
    <property type="entry name" value="Immunoglobulins"/>
    <property type="match status" value="2"/>
</dbReference>
<dbReference type="EMBL" id="JARBDR010000141">
    <property type="protein sequence ID" value="KAJ8320183.1"/>
    <property type="molecule type" value="Genomic_DNA"/>
</dbReference>
<dbReference type="InterPro" id="IPR013783">
    <property type="entry name" value="Ig-like_fold"/>
</dbReference>
<evidence type="ECO:0000256" key="3">
    <source>
        <dbReference type="ARBA" id="ARBA00023157"/>
    </source>
</evidence>
<keyword evidence="4" id="KW-0325">Glycoprotein</keyword>
<dbReference type="InterPro" id="IPR013098">
    <property type="entry name" value="Ig_I-set"/>
</dbReference>
<keyword evidence="6" id="KW-0812">Transmembrane</keyword>
<comment type="subcellular location">
    <subcellularLocation>
        <location evidence="1">Membrane</location>
        <topology evidence="1">Single-pass type I membrane protein</topology>
    </subcellularLocation>
</comment>
<dbReference type="Proteomes" id="UP001217089">
    <property type="component" value="Unassembled WGS sequence"/>
</dbReference>
<dbReference type="PANTHER" id="PTHR11640:SF158">
    <property type="entry name" value="V-SET AND IMMUNOGLOBULIN DOMAIN-CONTAINING PROTEIN 10-LIKE 2"/>
    <property type="match status" value="1"/>
</dbReference>
<dbReference type="InterPro" id="IPR051275">
    <property type="entry name" value="Cell_adhesion_signaling"/>
</dbReference>
<keyword evidence="6" id="KW-1133">Transmembrane helix</keyword>
<sequence>MGNQMTIDKHCYCASENGFGQQWSSGVALKVLYGPAESKIHPDSLVVKNGFDTTPLQCSADCNPPCNISWFKDDRNIADKPMLNLGVANKDTAGIYKCYAGNDYGNSSREVNVTVKYITVKVSPKKVSCTQGESINAQCSASGIPPNVNFLRWEHRIGSTVIRTLSKIEIERCTYQDVGTYVCQVSNSIGMYKEENVSVEIKGVVAVIVIIVVLGIVAASVAIWFRIRRRQANKRCSVATQQNTRISFDYAAPRDFSEESEEDMEAK</sequence>
<comment type="caution">
    <text evidence="8">The sequence shown here is derived from an EMBL/GenBank/DDBJ whole genome shotgun (WGS) entry which is preliminary data.</text>
</comment>
<dbReference type="Pfam" id="PF13895">
    <property type="entry name" value="Ig_2"/>
    <property type="match status" value="1"/>
</dbReference>
<feature type="transmembrane region" description="Helical" evidence="6">
    <location>
        <begin position="203"/>
        <end position="225"/>
    </location>
</feature>
<name>A0ABQ9FSF0_TEGGR</name>
<dbReference type="SUPFAM" id="SSF48726">
    <property type="entry name" value="Immunoglobulin"/>
    <property type="match status" value="2"/>
</dbReference>
<organism evidence="8 9">
    <name type="scientific">Tegillarca granosa</name>
    <name type="common">Malaysian cockle</name>
    <name type="synonym">Anadara granosa</name>
    <dbReference type="NCBI Taxonomy" id="220873"/>
    <lineage>
        <taxon>Eukaryota</taxon>
        <taxon>Metazoa</taxon>
        <taxon>Spiralia</taxon>
        <taxon>Lophotrochozoa</taxon>
        <taxon>Mollusca</taxon>
        <taxon>Bivalvia</taxon>
        <taxon>Autobranchia</taxon>
        <taxon>Pteriomorphia</taxon>
        <taxon>Arcoida</taxon>
        <taxon>Arcoidea</taxon>
        <taxon>Arcidae</taxon>
        <taxon>Tegillarca</taxon>
    </lineage>
</organism>
<dbReference type="InterPro" id="IPR003598">
    <property type="entry name" value="Ig_sub2"/>
</dbReference>
<evidence type="ECO:0000313" key="8">
    <source>
        <dbReference type="EMBL" id="KAJ8320183.1"/>
    </source>
</evidence>
<dbReference type="SMART" id="SM00409">
    <property type="entry name" value="IG"/>
    <property type="match status" value="2"/>
</dbReference>
<evidence type="ECO:0000256" key="6">
    <source>
        <dbReference type="SAM" id="Phobius"/>
    </source>
</evidence>
<keyword evidence="9" id="KW-1185">Reference proteome</keyword>
<dbReference type="PANTHER" id="PTHR11640">
    <property type="entry name" value="NEPHRIN"/>
    <property type="match status" value="1"/>
</dbReference>